<dbReference type="OrthoDB" id="5366256at2759"/>
<evidence type="ECO:0008006" key="4">
    <source>
        <dbReference type="Google" id="ProtNLM"/>
    </source>
</evidence>
<feature type="compositionally biased region" description="Polar residues" evidence="1">
    <location>
        <begin position="46"/>
        <end position="59"/>
    </location>
</feature>
<dbReference type="Proteomes" id="UP000070133">
    <property type="component" value="Unassembled WGS sequence"/>
</dbReference>
<comment type="caution">
    <text evidence="2">The sequence shown here is derived from an EMBL/GenBank/DDBJ whole genome shotgun (WGS) entry which is preliminary data.</text>
</comment>
<protein>
    <recommendedName>
        <fullName evidence="4">C2H2-type domain-containing protein</fullName>
    </recommendedName>
</protein>
<feature type="region of interest" description="Disordered" evidence="1">
    <location>
        <begin position="430"/>
        <end position="449"/>
    </location>
</feature>
<feature type="compositionally biased region" description="Basic and acidic residues" evidence="1">
    <location>
        <begin position="434"/>
        <end position="449"/>
    </location>
</feature>
<proteinExistence type="predicted"/>
<gene>
    <name evidence="2" type="ORF">AC578_740</name>
</gene>
<evidence type="ECO:0000256" key="1">
    <source>
        <dbReference type="SAM" id="MobiDB-lite"/>
    </source>
</evidence>
<feature type="region of interest" description="Disordered" evidence="1">
    <location>
        <begin position="33"/>
        <end position="64"/>
    </location>
</feature>
<evidence type="ECO:0000313" key="3">
    <source>
        <dbReference type="Proteomes" id="UP000070133"/>
    </source>
</evidence>
<keyword evidence="3" id="KW-1185">Reference proteome</keyword>
<feature type="compositionally biased region" description="Polar residues" evidence="1">
    <location>
        <begin position="287"/>
        <end position="302"/>
    </location>
</feature>
<dbReference type="AlphaFoldDB" id="A0A139HMV7"/>
<organism evidence="2 3">
    <name type="scientific">Pseudocercospora eumusae</name>
    <dbReference type="NCBI Taxonomy" id="321146"/>
    <lineage>
        <taxon>Eukaryota</taxon>
        <taxon>Fungi</taxon>
        <taxon>Dikarya</taxon>
        <taxon>Ascomycota</taxon>
        <taxon>Pezizomycotina</taxon>
        <taxon>Dothideomycetes</taxon>
        <taxon>Dothideomycetidae</taxon>
        <taxon>Mycosphaerellales</taxon>
        <taxon>Mycosphaerellaceae</taxon>
        <taxon>Pseudocercospora</taxon>
    </lineage>
</organism>
<dbReference type="EMBL" id="LFZN01000027">
    <property type="protein sequence ID" value="KXT03753.1"/>
    <property type="molecule type" value="Genomic_DNA"/>
</dbReference>
<sequence>PQGAGVDAYFWCQDDHIYAFTSSPDPCDVTFKSSPNSHPQRLRSHTPFSAQSSTVNNRGAIQKRINDNNRNRSISVSQADRLYRLAAEQHANFEHPIPSTAGGIQWITPQHSPQPQPFTADQLIEPFPLWTAPTPPRSDSGIPTLSVDANEEPVTTGISVAPEFALEHPSASSAEMSSLGFLLPSTYGGAPYESESNNYAMDQSQYIPPMRMSQPTTTSGTAAYAQTSSSSPALYQSRTADASSARRPSDMPAASASPYDQSYRRVSNPYEGAYSMPPSQSIPSISGLTQSPLPSPGMNATSGAPMMPQYDTSSMSRSPNMYQSNPYGQSYTTAPANPQMYAPTQQQNMSYPPPFVGSSVNEVMAKPMAADSSIRVLNQRPKPQCWEHGCNGRQFSTFSNLLRHQREKSGTASKSYCPKCGAEFTRTTARNGHLAHDKCTKQRRSSDGK</sequence>
<feature type="non-terminal residue" evidence="2">
    <location>
        <position position="1"/>
    </location>
</feature>
<feature type="compositionally biased region" description="Low complexity" evidence="1">
    <location>
        <begin position="275"/>
        <end position="286"/>
    </location>
</feature>
<reference evidence="2 3" key="1">
    <citation type="submission" date="2015-07" db="EMBL/GenBank/DDBJ databases">
        <title>Comparative genomics of the Sigatoka disease complex on banana suggests a link between parallel evolutionary changes in Pseudocercospora fijiensis and Pseudocercospora eumusae and increased virulence on the banana host.</title>
        <authorList>
            <person name="Chang T.-C."/>
            <person name="Salvucci A."/>
            <person name="Crous P.W."/>
            <person name="Stergiopoulos I."/>
        </authorList>
    </citation>
    <scope>NUCLEOTIDE SEQUENCE [LARGE SCALE GENOMIC DNA]</scope>
    <source>
        <strain evidence="2 3">CBS 114824</strain>
    </source>
</reference>
<accession>A0A139HMV7</accession>
<feature type="region of interest" description="Disordered" evidence="1">
    <location>
        <begin position="209"/>
        <end position="302"/>
    </location>
</feature>
<name>A0A139HMV7_9PEZI</name>
<feature type="compositionally biased region" description="Polar residues" evidence="1">
    <location>
        <begin position="213"/>
        <end position="242"/>
    </location>
</feature>
<evidence type="ECO:0000313" key="2">
    <source>
        <dbReference type="EMBL" id="KXT03753.1"/>
    </source>
</evidence>